<dbReference type="GO" id="GO:0003951">
    <property type="term" value="F:NAD+ kinase activity"/>
    <property type="evidence" value="ECO:0007669"/>
    <property type="project" value="TreeGrafter"/>
</dbReference>
<evidence type="ECO:0008006" key="4">
    <source>
        <dbReference type="Google" id="ProtNLM"/>
    </source>
</evidence>
<dbReference type="OrthoDB" id="185618at2759"/>
<reference evidence="2" key="1">
    <citation type="submission" date="2013-10" db="EMBL/GenBank/DDBJ databases">
        <title>Genomic analysis of the causative agents of coccidiosis in chickens.</title>
        <authorList>
            <person name="Reid A.J."/>
            <person name="Blake D."/>
            <person name="Billington K."/>
            <person name="Browne H."/>
            <person name="Dunn M."/>
            <person name="Hung S."/>
            <person name="Kawahara F."/>
            <person name="Miranda-Saavedra D."/>
            <person name="Mourier T."/>
            <person name="Nagra H."/>
            <person name="Otto T.D."/>
            <person name="Rawlings N."/>
            <person name="Sanchez A."/>
            <person name="Sanders M."/>
            <person name="Subramaniam C."/>
            <person name="Tay Y."/>
            <person name="Dear P."/>
            <person name="Doerig C."/>
            <person name="Gruber A."/>
            <person name="Parkinson J."/>
            <person name="Shirley M."/>
            <person name="Wan K.L."/>
            <person name="Berriman M."/>
            <person name="Tomley F."/>
            <person name="Pain A."/>
        </authorList>
    </citation>
    <scope>NUCLEOTIDE SEQUENCE [LARGE SCALE GENOMIC DNA]</scope>
    <source>
        <strain evidence="2">Houghton</strain>
    </source>
</reference>
<feature type="compositionally biased region" description="Low complexity" evidence="1">
    <location>
        <begin position="157"/>
        <end position="188"/>
    </location>
</feature>
<dbReference type="InterPro" id="IPR016064">
    <property type="entry name" value="NAD/diacylglycerol_kinase_sf"/>
</dbReference>
<feature type="region of interest" description="Disordered" evidence="1">
    <location>
        <begin position="227"/>
        <end position="252"/>
    </location>
</feature>
<feature type="region of interest" description="Disordered" evidence="1">
    <location>
        <begin position="153"/>
        <end position="194"/>
    </location>
</feature>
<organism evidence="2 3">
    <name type="scientific">Eimeria mitis</name>
    <dbReference type="NCBI Taxonomy" id="44415"/>
    <lineage>
        <taxon>Eukaryota</taxon>
        <taxon>Sar</taxon>
        <taxon>Alveolata</taxon>
        <taxon>Apicomplexa</taxon>
        <taxon>Conoidasida</taxon>
        <taxon>Coccidia</taxon>
        <taxon>Eucoccidiorida</taxon>
        <taxon>Eimeriorina</taxon>
        <taxon>Eimeriidae</taxon>
        <taxon>Eimeria</taxon>
    </lineage>
</organism>
<dbReference type="PANTHER" id="PTHR13158">
    <property type="match status" value="1"/>
</dbReference>
<evidence type="ECO:0000256" key="1">
    <source>
        <dbReference type="SAM" id="MobiDB-lite"/>
    </source>
</evidence>
<protein>
    <recommendedName>
        <fullName evidence="4">NAD(+) kinase</fullName>
    </recommendedName>
</protein>
<proteinExistence type="predicted"/>
<reference evidence="2" key="2">
    <citation type="submission" date="2013-10" db="EMBL/GenBank/DDBJ databases">
        <authorList>
            <person name="Aslett M."/>
        </authorList>
    </citation>
    <scope>NUCLEOTIDE SEQUENCE [LARGE SCALE GENOMIC DNA]</scope>
    <source>
        <strain evidence="2">Houghton</strain>
    </source>
</reference>
<dbReference type="VEuPathDB" id="ToxoDB:EMH_0025520"/>
<feature type="compositionally biased region" description="Low complexity" evidence="1">
    <location>
        <begin position="232"/>
        <end position="252"/>
    </location>
</feature>
<feature type="compositionally biased region" description="Low complexity" evidence="1">
    <location>
        <begin position="564"/>
        <end position="580"/>
    </location>
</feature>
<dbReference type="GO" id="GO:0019674">
    <property type="term" value="P:NAD+ metabolic process"/>
    <property type="evidence" value="ECO:0007669"/>
    <property type="project" value="TreeGrafter"/>
</dbReference>
<dbReference type="SUPFAM" id="SSF111331">
    <property type="entry name" value="NAD kinase/diacylglycerol kinase-like"/>
    <property type="match status" value="1"/>
</dbReference>
<keyword evidence="3" id="KW-1185">Reference proteome</keyword>
<dbReference type="AlphaFoldDB" id="U6KIT6"/>
<dbReference type="EMBL" id="HG688272">
    <property type="protein sequence ID" value="CDJ35348.1"/>
    <property type="molecule type" value="Genomic_DNA"/>
</dbReference>
<accession>U6KIT6</accession>
<dbReference type="PANTHER" id="PTHR13158:SF5">
    <property type="entry name" value="NAD KINASE 2, MITOCHONDRIAL"/>
    <property type="match status" value="1"/>
</dbReference>
<feature type="compositionally biased region" description="Gly residues" evidence="1">
    <location>
        <begin position="634"/>
        <end position="644"/>
    </location>
</feature>
<dbReference type="GO" id="GO:0005739">
    <property type="term" value="C:mitochondrion"/>
    <property type="evidence" value="ECO:0007669"/>
    <property type="project" value="TreeGrafter"/>
</dbReference>
<gene>
    <name evidence="2" type="ORF">EMH_0025520</name>
</gene>
<feature type="compositionally biased region" description="Low complexity" evidence="1">
    <location>
        <begin position="446"/>
        <end position="456"/>
    </location>
</feature>
<dbReference type="Gene3D" id="3.40.50.10330">
    <property type="entry name" value="Probable inorganic polyphosphate/atp-NAD kinase, domain 1"/>
    <property type="match status" value="1"/>
</dbReference>
<evidence type="ECO:0000313" key="2">
    <source>
        <dbReference type="EMBL" id="CDJ35348.1"/>
    </source>
</evidence>
<feature type="region of interest" description="Disordered" evidence="1">
    <location>
        <begin position="564"/>
        <end position="600"/>
    </location>
</feature>
<evidence type="ECO:0000313" key="3">
    <source>
        <dbReference type="Proteomes" id="UP000030744"/>
    </source>
</evidence>
<dbReference type="Proteomes" id="UP000030744">
    <property type="component" value="Unassembled WGS sequence"/>
</dbReference>
<feature type="region of interest" description="Disordered" evidence="1">
    <location>
        <begin position="434"/>
        <end position="495"/>
    </location>
</feature>
<sequence>MMLLRRGLSTGGPPFPAFAADGGPRSSGFNPHLHQITTSVYPYFPITSVQPHSASLGRGGPLLLSSANLPEGPSHQDGSIKGTAQTATGRLWGSHVPLYLVLMPKSPWLHLRQLPVQQQQQQLLQRQLLRVRAPGGPPTPHMYRCMHSIPLEEQKQQQRQKLQEQGQTEPQQQQQPEQQQQQQHQQEGWDALASGPPSVRLSRVVLLNKITRFEVSLAERMAAWRRQHLSHSKSSSSSRSGSTSSVEAEAKGPAAAAAARAAAKPGEKGVGDTDAALYTPGSRAYEAAAAAAEAAAAATLARDFPTAYRTHLLHQKAAAELYRQLREEYGLHVTLIKARTVQGLRLTRKGAVALPPDAIISAGGDGTYLEAASIIPGYIPGGPSGPWLFGFNTDPSRSEGRLCVKPPKRMQQQQQQQQQQRQQQQQLEVQQEQQPQQQQKQEHESQQQQQQQQQQQSVAVGAPLMFQTPRVPGPPASAGDKGKVSGAVAAVGGPGDHPAGEAVEFVKECDDAADVEVYVRRTLQHLLQGGARLVSRQRIRLTLSFPLCMQQQVMQRLAAVAPDGSAAATGNSSSSSSSTGSGCGSSSGTGSMHSSERVGPQTVGANMSQVAAELLHIESQREKHSVGGAPLTGSQGGPQAGPHGGLPLKQEGVPYSAGGTDSKGPPSAAAGWGGGAQGWGPCFEGLTFDAAKAQGRGEGDEAVKEETMKLCLPLLSVNDVFVSDANVAKTLYADVWTAAGICLYAEEKRRRLLKLSHSGLGCNLEAYYRVKAYSTGSSAWNYNMGSIGKEQAKAVAEQLMHLRPQLKEWGPLSDAELQQIVSGANHHLLLDPGALLLRFLVREPIENRVFSCERNMGVGREVRVKPLAGEIVVALDGLVQLQLPPLVEIQLSVHPSDALWTAQ</sequence>
<feature type="region of interest" description="Disordered" evidence="1">
    <location>
        <begin position="389"/>
        <end position="419"/>
    </location>
</feature>
<name>U6KIT6_9EIME</name>
<dbReference type="InterPro" id="IPR017438">
    <property type="entry name" value="ATP-NAD_kinase_N"/>
</dbReference>
<feature type="region of interest" description="Disordered" evidence="1">
    <location>
        <begin position="620"/>
        <end position="671"/>
    </location>
</feature>
<dbReference type="GeneID" id="25377421"/>
<dbReference type="RefSeq" id="XP_013357909.1">
    <property type="nucleotide sequence ID" value="XM_013502455.1"/>
</dbReference>